<dbReference type="InterPro" id="IPR002852">
    <property type="entry name" value="UPF0251"/>
</dbReference>
<dbReference type="Proteomes" id="UP000293296">
    <property type="component" value="Chromosome"/>
</dbReference>
<name>A0A4P6HGU3_9BACT</name>
<dbReference type="PANTHER" id="PTHR37478">
    <property type="match status" value="1"/>
</dbReference>
<protein>
    <recommendedName>
        <fullName evidence="2">UPF0251 protein C3Y92_03360</fullName>
    </recommendedName>
</protein>
<feature type="compositionally biased region" description="Low complexity" evidence="3">
    <location>
        <begin position="188"/>
        <end position="200"/>
    </location>
</feature>
<dbReference type="EMBL" id="CP026538">
    <property type="protein sequence ID" value="QAZ66331.1"/>
    <property type="molecule type" value="Genomic_DNA"/>
</dbReference>
<evidence type="ECO:0000256" key="3">
    <source>
        <dbReference type="SAM" id="MobiDB-lite"/>
    </source>
</evidence>
<evidence type="ECO:0000256" key="1">
    <source>
        <dbReference type="ARBA" id="ARBA00009350"/>
    </source>
</evidence>
<organism evidence="4 5">
    <name type="scientific">Solidesulfovibrio carbinolicus</name>
    <dbReference type="NCBI Taxonomy" id="296842"/>
    <lineage>
        <taxon>Bacteria</taxon>
        <taxon>Pseudomonadati</taxon>
        <taxon>Thermodesulfobacteriota</taxon>
        <taxon>Desulfovibrionia</taxon>
        <taxon>Desulfovibrionales</taxon>
        <taxon>Desulfovibrionaceae</taxon>
        <taxon>Solidesulfovibrio</taxon>
    </lineage>
</organism>
<dbReference type="RefSeq" id="WP_129349508.1">
    <property type="nucleotide sequence ID" value="NZ_CP026538.1"/>
</dbReference>
<dbReference type="GO" id="GO:0003677">
    <property type="term" value="F:DNA binding"/>
    <property type="evidence" value="ECO:0007669"/>
    <property type="project" value="UniProtKB-KW"/>
</dbReference>
<gene>
    <name evidence="4" type="ORF">C3Y92_03360</name>
</gene>
<dbReference type="AlphaFoldDB" id="A0A4P6HGU3"/>
<evidence type="ECO:0000313" key="5">
    <source>
        <dbReference type="Proteomes" id="UP000293296"/>
    </source>
</evidence>
<accession>A0A4P6HGU3</accession>
<dbReference type="HAMAP" id="MF_00674">
    <property type="entry name" value="UPF0251"/>
    <property type="match status" value="1"/>
</dbReference>
<sequence>MPRHRQHRRVAAVPTATFFKPQGASLRETEEVVLPVEGLEALRLADLEGLCAETAAEAMGVSRHTFGRVLAQARRAAATALVGGLALRIEGGSYRLAGDGPRNPENERTGPAGYGVDGPVEEDTDMQGQGQGGRCGRGGQGRSGLGGRGGQGQGGQGQGGQGQGGQGGPGRGRGLGQGQGRGTGRGRGQAAAFASTPETAAGEEPIGQKSLERLCPACGASSTGAFCPGCGAAMDA</sequence>
<keyword evidence="4" id="KW-0238">DNA-binding</keyword>
<dbReference type="OrthoDB" id="280278at2"/>
<feature type="compositionally biased region" description="Gly residues" evidence="3">
    <location>
        <begin position="129"/>
        <end position="187"/>
    </location>
</feature>
<dbReference type="PANTHER" id="PTHR37478:SF2">
    <property type="entry name" value="UPF0251 PROTEIN TK0562"/>
    <property type="match status" value="1"/>
</dbReference>
<dbReference type="Pfam" id="PF02001">
    <property type="entry name" value="DUF134"/>
    <property type="match status" value="1"/>
</dbReference>
<reference evidence="4 5" key="1">
    <citation type="submission" date="2018-02" db="EMBL/GenBank/DDBJ databases">
        <title>Genome sequence of Desulfovibrio carbinolicus DSM 3852.</title>
        <authorList>
            <person name="Wilbanks E."/>
            <person name="Skennerton C.T."/>
            <person name="Orphan V.J."/>
        </authorList>
    </citation>
    <scope>NUCLEOTIDE SEQUENCE [LARGE SCALE GENOMIC DNA]</scope>
    <source>
        <strain evidence="4 5">DSM 3852</strain>
    </source>
</reference>
<dbReference type="KEGG" id="dcb:C3Y92_03360"/>
<keyword evidence="5" id="KW-1185">Reference proteome</keyword>
<proteinExistence type="inferred from homology"/>
<evidence type="ECO:0000313" key="4">
    <source>
        <dbReference type="EMBL" id="QAZ66331.1"/>
    </source>
</evidence>
<feature type="region of interest" description="Disordered" evidence="3">
    <location>
        <begin position="93"/>
        <end position="207"/>
    </location>
</feature>
<evidence type="ECO:0000256" key="2">
    <source>
        <dbReference type="HAMAP-Rule" id="MF_00674"/>
    </source>
</evidence>
<comment type="similarity">
    <text evidence="1 2">Belongs to the UPF0251 family.</text>
</comment>